<dbReference type="GO" id="GO:0033104">
    <property type="term" value="C:type VI protein secretion system complex"/>
    <property type="evidence" value="ECO:0007669"/>
    <property type="project" value="InterPro"/>
</dbReference>
<dbReference type="STRING" id="354355.SAMN05660816_03536"/>
<gene>
    <name evidence="1" type="ORF">A4H97_10030</name>
</gene>
<sequence>MSFIAKLKLDGEEMNILHCAYRFTQATDGTGKPTAIPQGGAVTLVVESNGETALFDWMISPTQTKSGTITFYRRDNMSKLKSLQFNDAHCVDYYETYDHNSDSPMRVQITLSAKEVKLNESKFKNNWPQ</sequence>
<proteinExistence type="predicted"/>
<evidence type="ECO:0008006" key="3">
    <source>
        <dbReference type="Google" id="ProtNLM"/>
    </source>
</evidence>
<comment type="caution">
    <text evidence="1">The sequence shown here is derived from an EMBL/GenBank/DDBJ whole genome shotgun (WGS) entry which is preliminary data.</text>
</comment>
<dbReference type="OrthoDB" id="955509at2"/>
<name>A0A1V9EF59_9BACT</name>
<dbReference type="Proteomes" id="UP000192610">
    <property type="component" value="Unassembled WGS sequence"/>
</dbReference>
<reference evidence="2" key="1">
    <citation type="submission" date="2016-04" db="EMBL/GenBank/DDBJ databases">
        <authorList>
            <person name="Chen L."/>
            <person name="Zhuang W."/>
            <person name="Wang G."/>
        </authorList>
    </citation>
    <scope>NUCLEOTIDE SEQUENCE [LARGE SCALE GENOMIC DNA]</scope>
    <source>
        <strain evidence="2">17621</strain>
    </source>
</reference>
<dbReference type="InterPro" id="IPR041408">
    <property type="entry name" value="Hcp_Tssd"/>
</dbReference>
<dbReference type="Pfam" id="PF17642">
    <property type="entry name" value="TssD"/>
    <property type="match status" value="1"/>
</dbReference>
<evidence type="ECO:0000313" key="2">
    <source>
        <dbReference type="Proteomes" id="UP000192610"/>
    </source>
</evidence>
<dbReference type="AlphaFoldDB" id="A0A1V9EF59"/>
<dbReference type="EMBL" id="LVXG01000034">
    <property type="protein sequence ID" value="OQP44691.1"/>
    <property type="molecule type" value="Genomic_DNA"/>
</dbReference>
<organism evidence="1 2">
    <name type="scientific">Niastella yeongjuensis</name>
    <dbReference type="NCBI Taxonomy" id="354355"/>
    <lineage>
        <taxon>Bacteria</taxon>
        <taxon>Pseudomonadati</taxon>
        <taxon>Bacteroidota</taxon>
        <taxon>Chitinophagia</taxon>
        <taxon>Chitinophagales</taxon>
        <taxon>Chitinophagaceae</taxon>
        <taxon>Niastella</taxon>
    </lineage>
</organism>
<keyword evidence="2" id="KW-1185">Reference proteome</keyword>
<accession>A0A1V9EF59</accession>
<evidence type="ECO:0000313" key="1">
    <source>
        <dbReference type="EMBL" id="OQP44691.1"/>
    </source>
</evidence>
<protein>
    <recommendedName>
        <fullName evidence="3">Phage tail protein</fullName>
    </recommendedName>
</protein>
<dbReference type="RefSeq" id="WP_081202749.1">
    <property type="nucleotide sequence ID" value="NZ_FOCZ01000006.1"/>
</dbReference>